<evidence type="ECO:0000313" key="1">
    <source>
        <dbReference type="EMBL" id="SDM24971.1"/>
    </source>
</evidence>
<dbReference type="AlphaFoldDB" id="A0A1G9RP76"/>
<dbReference type="Proteomes" id="UP000199202">
    <property type="component" value="Unassembled WGS sequence"/>
</dbReference>
<reference evidence="1 2" key="1">
    <citation type="submission" date="2016-10" db="EMBL/GenBank/DDBJ databases">
        <authorList>
            <person name="de Groot N.N."/>
        </authorList>
    </citation>
    <scope>NUCLEOTIDE SEQUENCE [LARGE SCALE GENOMIC DNA]</scope>
    <source>
        <strain evidence="1 2">CGMCC 4.6533</strain>
    </source>
</reference>
<protein>
    <submittedName>
        <fullName evidence="1">Uncharacterized protein</fullName>
    </submittedName>
</protein>
<sequence>MLHDQGGGCDHLEVLLSLVYRLVRGLFGLLTVLIRSDLPKDVELLVLR</sequence>
<proteinExistence type="predicted"/>
<keyword evidence="2" id="KW-1185">Reference proteome</keyword>
<organism evidence="1 2">
    <name type="scientific">Nonomuraea jiangxiensis</name>
    <dbReference type="NCBI Taxonomy" id="633440"/>
    <lineage>
        <taxon>Bacteria</taxon>
        <taxon>Bacillati</taxon>
        <taxon>Actinomycetota</taxon>
        <taxon>Actinomycetes</taxon>
        <taxon>Streptosporangiales</taxon>
        <taxon>Streptosporangiaceae</taxon>
        <taxon>Nonomuraea</taxon>
    </lineage>
</organism>
<dbReference type="EMBL" id="FNDJ01000039">
    <property type="protein sequence ID" value="SDM24971.1"/>
    <property type="molecule type" value="Genomic_DNA"/>
</dbReference>
<accession>A0A1G9RP76</accession>
<evidence type="ECO:0000313" key="2">
    <source>
        <dbReference type="Proteomes" id="UP000199202"/>
    </source>
</evidence>
<dbReference type="RefSeq" id="WP_218136367.1">
    <property type="nucleotide sequence ID" value="NZ_FNDJ01000039.1"/>
</dbReference>
<gene>
    <name evidence="1" type="ORF">SAMN05421869_1399</name>
</gene>
<name>A0A1G9RP76_9ACTN</name>